<evidence type="ECO:0000256" key="6">
    <source>
        <dbReference type="SAM" id="MobiDB-lite"/>
    </source>
</evidence>
<evidence type="ECO:0000256" key="5">
    <source>
        <dbReference type="ARBA" id="ARBA00023242"/>
    </source>
</evidence>
<feature type="domain" description="ORC6 first cyclin-like" evidence="7">
    <location>
        <begin position="10"/>
        <end position="97"/>
    </location>
</feature>
<feature type="compositionally biased region" description="Polar residues" evidence="6">
    <location>
        <begin position="128"/>
        <end position="142"/>
    </location>
</feature>
<dbReference type="AlphaFoldDB" id="A0AAF0IHH8"/>
<dbReference type="GO" id="GO:0003677">
    <property type="term" value="F:DNA binding"/>
    <property type="evidence" value="ECO:0007669"/>
    <property type="project" value="UniProtKB-KW"/>
</dbReference>
<reference evidence="8" key="1">
    <citation type="submission" date="2023-03" db="EMBL/GenBank/DDBJ databases">
        <title>Emydomyces testavorans Genome Sequence.</title>
        <authorList>
            <person name="Hoyer L."/>
        </authorList>
    </citation>
    <scope>NUCLEOTIDE SEQUENCE</scope>
    <source>
        <strain evidence="8">16-2883</strain>
    </source>
</reference>
<organism evidence="8 9">
    <name type="scientific">Emydomyces testavorans</name>
    <dbReference type="NCBI Taxonomy" id="2070801"/>
    <lineage>
        <taxon>Eukaryota</taxon>
        <taxon>Fungi</taxon>
        <taxon>Dikarya</taxon>
        <taxon>Ascomycota</taxon>
        <taxon>Pezizomycotina</taxon>
        <taxon>Eurotiomycetes</taxon>
        <taxon>Eurotiomycetidae</taxon>
        <taxon>Onygenales</taxon>
        <taxon>Nannizziopsiaceae</taxon>
        <taxon>Emydomyces</taxon>
    </lineage>
</organism>
<dbReference type="GO" id="GO:0006260">
    <property type="term" value="P:DNA replication"/>
    <property type="evidence" value="ECO:0007669"/>
    <property type="project" value="UniProtKB-KW"/>
</dbReference>
<dbReference type="Pfam" id="PF05460">
    <property type="entry name" value="ORC6"/>
    <property type="match status" value="1"/>
</dbReference>
<keyword evidence="9" id="KW-1185">Reference proteome</keyword>
<gene>
    <name evidence="8" type="ORF">PRK78_002332</name>
</gene>
<feature type="compositionally biased region" description="Polar residues" evidence="6">
    <location>
        <begin position="98"/>
        <end position="117"/>
    </location>
</feature>
<proteinExistence type="inferred from homology"/>
<accession>A0AAF0IHH8</accession>
<evidence type="ECO:0000256" key="3">
    <source>
        <dbReference type="ARBA" id="ARBA00022705"/>
    </source>
</evidence>
<evidence type="ECO:0000313" key="9">
    <source>
        <dbReference type="Proteomes" id="UP001219355"/>
    </source>
</evidence>
<evidence type="ECO:0000256" key="2">
    <source>
        <dbReference type="ARBA" id="ARBA00010840"/>
    </source>
</evidence>
<evidence type="ECO:0000256" key="1">
    <source>
        <dbReference type="ARBA" id="ARBA00004123"/>
    </source>
</evidence>
<dbReference type="EMBL" id="CP120627">
    <property type="protein sequence ID" value="WEW56877.1"/>
    <property type="molecule type" value="Genomic_DNA"/>
</dbReference>
<keyword evidence="4" id="KW-0238">DNA-binding</keyword>
<sequence>MSLKATEPALASLLPTLAECLPDELVKLAACLLAQSRSHGGSLKPDEEIARPYACAEIACKRLSKPLKLPPAVSRPPCPPRIYKKLYVYLEQVLSTSSTGAKRQENNEALSRSTRAAAQNKRIGGPGTSSTMAAKNSMTPSKSTKRARVGSTNATTFRSSTRFKDAPSWTTPIVRKICSDLAPLLSRLIPAAPPNVSASFPPHIFAGLSSLLRLIAREFSDKNKKFEPEYEELLSTVSADEPGPREASHREGMITLIIAIYFIVIVRRLGLGDSANLAPGAPKRRKLDLEMFNEVSTAALISADLTAEQSLRNNVDLWIKIIVTRGWMNDNEWFESIPELNDVQDSSDEQRRELEHEDDKYDIISPKKRRLMNRYVTKLANRSSRDPGKCRCRRLLPGLGTMMHDQVDWLSDEKRAEYVVWKERIMEWIREIETGAVVA</sequence>
<dbReference type="GO" id="GO:0005664">
    <property type="term" value="C:nuclear origin of replication recognition complex"/>
    <property type="evidence" value="ECO:0007669"/>
    <property type="project" value="InterPro"/>
</dbReference>
<evidence type="ECO:0000256" key="4">
    <source>
        <dbReference type="ARBA" id="ARBA00023125"/>
    </source>
</evidence>
<dbReference type="InterPro" id="IPR008721">
    <property type="entry name" value="ORC6_cyclin_first"/>
</dbReference>
<comment type="similarity">
    <text evidence="2">Belongs to the ORC6 family.</text>
</comment>
<keyword evidence="5" id="KW-0539">Nucleus</keyword>
<comment type="subcellular location">
    <subcellularLocation>
        <location evidence="1">Nucleus</location>
    </subcellularLocation>
</comment>
<feature type="region of interest" description="Disordered" evidence="6">
    <location>
        <begin position="98"/>
        <end position="158"/>
    </location>
</feature>
<evidence type="ECO:0000313" key="8">
    <source>
        <dbReference type="EMBL" id="WEW56877.1"/>
    </source>
</evidence>
<dbReference type="Proteomes" id="UP001219355">
    <property type="component" value="Chromosome 1"/>
</dbReference>
<name>A0AAF0IHH8_9EURO</name>
<protein>
    <recommendedName>
        <fullName evidence="7">ORC6 first cyclin-like domain-containing protein</fullName>
    </recommendedName>
</protein>
<keyword evidence="3" id="KW-0235">DNA replication</keyword>
<evidence type="ECO:0000259" key="7">
    <source>
        <dbReference type="Pfam" id="PF05460"/>
    </source>
</evidence>